<feature type="region of interest" description="Disordered" evidence="2">
    <location>
        <begin position="63"/>
        <end position="91"/>
    </location>
</feature>
<dbReference type="EMBL" id="ABJB010480395">
    <property type="status" value="NOT_ANNOTATED_CDS"/>
    <property type="molecule type" value="Genomic_DNA"/>
</dbReference>
<dbReference type="GO" id="GO:0005524">
    <property type="term" value="F:ATP binding"/>
    <property type="evidence" value="ECO:0007669"/>
    <property type="project" value="InterPro"/>
</dbReference>
<protein>
    <recommendedName>
        <fullName evidence="3">HMG box domain-containing protein</fullName>
    </recommendedName>
</protein>
<accession>B7QIP9</accession>
<dbReference type="GO" id="GO:0016887">
    <property type="term" value="F:ATP hydrolysis activity"/>
    <property type="evidence" value="ECO:0000318"/>
    <property type="project" value="GO_Central"/>
</dbReference>
<dbReference type="VEuPathDB" id="VectorBase:ISCW015010"/>
<dbReference type="InterPro" id="IPR036910">
    <property type="entry name" value="HMG_box_dom_sf"/>
</dbReference>
<evidence type="ECO:0000313" key="5">
    <source>
        <dbReference type="EnsemblMetazoa" id="ISCW015010-PA"/>
    </source>
</evidence>
<dbReference type="Gene3D" id="3.30.230.10">
    <property type="match status" value="1"/>
</dbReference>
<feature type="region of interest" description="Disordered" evidence="2">
    <location>
        <begin position="148"/>
        <end position="189"/>
    </location>
</feature>
<evidence type="ECO:0000313" key="6">
    <source>
        <dbReference type="Proteomes" id="UP000001555"/>
    </source>
</evidence>
<dbReference type="InterPro" id="IPR014721">
    <property type="entry name" value="Ribsml_uS5_D2-typ_fold_subgr"/>
</dbReference>
<dbReference type="InterPro" id="IPR009071">
    <property type="entry name" value="HMG_box_dom"/>
</dbReference>
<reference evidence="5" key="2">
    <citation type="submission" date="2020-05" db="UniProtKB">
        <authorList>
            <consortium name="EnsemblMetazoa"/>
        </authorList>
    </citation>
    <scope>IDENTIFICATION</scope>
    <source>
        <strain evidence="5">wikel</strain>
    </source>
</reference>
<dbReference type="PaxDb" id="6945-B7QIP9"/>
<dbReference type="HOGENOM" id="CLU_788198_0_0_1"/>
<evidence type="ECO:0000256" key="2">
    <source>
        <dbReference type="SAM" id="MobiDB-lite"/>
    </source>
</evidence>
<organism>
    <name type="scientific">Ixodes scapularis</name>
    <name type="common">Black-legged tick</name>
    <name type="synonym">Deer tick</name>
    <dbReference type="NCBI Taxonomy" id="6945"/>
    <lineage>
        <taxon>Eukaryota</taxon>
        <taxon>Metazoa</taxon>
        <taxon>Ecdysozoa</taxon>
        <taxon>Arthropoda</taxon>
        <taxon>Chelicerata</taxon>
        <taxon>Arachnida</taxon>
        <taxon>Acari</taxon>
        <taxon>Parasitiformes</taxon>
        <taxon>Ixodida</taxon>
        <taxon>Ixodoidea</taxon>
        <taxon>Ixodidae</taxon>
        <taxon>Ixodinae</taxon>
        <taxon>Ixodes</taxon>
    </lineage>
</organism>
<feature type="compositionally biased region" description="Basic and acidic residues" evidence="2">
    <location>
        <begin position="148"/>
        <end position="157"/>
    </location>
</feature>
<dbReference type="EMBL" id="ABJB010702357">
    <property type="status" value="NOT_ANNOTATED_CDS"/>
    <property type="molecule type" value="Genomic_DNA"/>
</dbReference>
<name>B7QIP9_IXOSC</name>
<evidence type="ECO:0000259" key="3">
    <source>
        <dbReference type="PROSITE" id="PS50118"/>
    </source>
</evidence>
<dbReference type="GO" id="GO:0030983">
    <property type="term" value="F:mismatched DNA binding"/>
    <property type="evidence" value="ECO:0007669"/>
    <property type="project" value="InterPro"/>
</dbReference>
<dbReference type="InterPro" id="IPR020568">
    <property type="entry name" value="Ribosomal_Su5_D2-typ_SF"/>
</dbReference>
<dbReference type="OrthoDB" id="10254304at2759"/>
<dbReference type="InParanoid" id="B7QIP9"/>
<dbReference type="Proteomes" id="UP000001555">
    <property type="component" value="Unassembled WGS sequence"/>
</dbReference>
<dbReference type="STRING" id="6945.B7QIP9"/>
<dbReference type="InterPro" id="IPR013507">
    <property type="entry name" value="DNA_mismatch_S5_2-like"/>
</dbReference>
<dbReference type="Gene3D" id="1.10.30.10">
    <property type="entry name" value="High mobility group box domain"/>
    <property type="match status" value="1"/>
</dbReference>
<keyword evidence="6" id="KW-1185">Reference proteome</keyword>
<dbReference type="GO" id="GO:0032389">
    <property type="term" value="C:MutLalpha complex"/>
    <property type="evidence" value="ECO:0000318"/>
    <property type="project" value="GO_Central"/>
</dbReference>
<dbReference type="EMBL" id="ABJB010992915">
    <property type="status" value="NOT_ANNOTATED_CDS"/>
    <property type="molecule type" value="Genomic_DNA"/>
</dbReference>
<feature type="domain" description="HMG box" evidence="3">
    <location>
        <begin position="103"/>
        <end position="171"/>
    </location>
</feature>
<sequence length="352" mass="39319">MRSPCTQCLQREFSLAVDSAQHTSAKHPVCVVRIDLPPADVDVNLEPDKTAVAFAKEEPTKVLGPASKRPLTSPMKNWTPSKRQTTPTKCPKAQRRLTDLLFGQHPKSARELFCEQRKKEVLSQAPNTALDELDNLLRDDWSSLTPDQRLEYEDRAKQSRGNRSSTSTQLRPAQPVVPSPRSDVRRKEATSTRAVVQLPFCMKSVREKLGDYCELSQQPLSRETTLIIGRLPDAPKEVWLVCHKGKLATLNITCLREAALFRKLKQTYIVPAEELRPPLVVTASASDSVAVEEVRPPSVLELLKREAKRMVHGSVPSPLEDVRDGAEELDELCLHGNAICAAFFDTKDVSNM</sequence>
<keyword evidence="1" id="KW-0238">DNA-binding</keyword>
<proteinExistence type="predicted"/>
<dbReference type="SUPFAM" id="SSF47095">
    <property type="entry name" value="HMG-box"/>
    <property type="match status" value="1"/>
</dbReference>
<evidence type="ECO:0000256" key="1">
    <source>
        <dbReference type="PROSITE-ProRule" id="PRU00267"/>
    </source>
</evidence>
<feature type="compositionally biased region" description="Polar residues" evidence="2">
    <location>
        <begin position="74"/>
        <end position="88"/>
    </location>
</feature>
<dbReference type="EnsemblMetazoa" id="ISCW015010-RA">
    <property type="protein sequence ID" value="ISCW015010-PA"/>
    <property type="gene ID" value="ISCW015010"/>
</dbReference>
<dbReference type="EMBL" id="DS947459">
    <property type="protein sequence ID" value="EEC18721.1"/>
    <property type="molecule type" value="Genomic_DNA"/>
</dbReference>
<feature type="compositionally biased region" description="Polar residues" evidence="2">
    <location>
        <begin position="159"/>
        <end position="171"/>
    </location>
</feature>
<dbReference type="PROSITE" id="PS50118">
    <property type="entry name" value="HMG_BOX_2"/>
    <property type="match status" value="1"/>
</dbReference>
<feature type="DNA-binding region" description="HMG box" evidence="1">
    <location>
        <begin position="103"/>
        <end position="171"/>
    </location>
</feature>
<dbReference type="AlphaFoldDB" id="B7QIP9"/>
<evidence type="ECO:0000313" key="4">
    <source>
        <dbReference type="EMBL" id="EEC18721.1"/>
    </source>
</evidence>
<dbReference type="VEuPathDB" id="VectorBase:ISCP_002629"/>
<dbReference type="SUPFAM" id="SSF54211">
    <property type="entry name" value="Ribosomal protein S5 domain 2-like"/>
    <property type="match status" value="1"/>
</dbReference>
<keyword evidence="1" id="KW-0539">Nucleus</keyword>
<dbReference type="Pfam" id="PF01119">
    <property type="entry name" value="DNA_mis_repair"/>
    <property type="match status" value="1"/>
</dbReference>
<dbReference type="VEuPathDB" id="VectorBase:ISCI015010"/>
<dbReference type="GO" id="GO:0006298">
    <property type="term" value="P:mismatch repair"/>
    <property type="evidence" value="ECO:0000318"/>
    <property type="project" value="GO_Central"/>
</dbReference>
<gene>
    <name evidence="4" type="ORF">IscW_ISCW015010</name>
</gene>
<reference evidence="4 6" key="1">
    <citation type="submission" date="2008-03" db="EMBL/GenBank/DDBJ databases">
        <title>Annotation of Ixodes scapularis.</title>
        <authorList>
            <consortium name="Ixodes scapularis Genome Project Consortium"/>
            <person name="Caler E."/>
            <person name="Hannick L.I."/>
            <person name="Bidwell S."/>
            <person name="Joardar V."/>
            <person name="Thiagarajan M."/>
            <person name="Amedeo P."/>
            <person name="Galinsky K.J."/>
            <person name="Schobel S."/>
            <person name="Inman J."/>
            <person name="Hostetler J."/>
            <person name="Miller J."/>
            <person name="Hammond M."/>
            <person name="Megy K."/>
            <person name="Lawson D."/>
            <person name="Kodira C."/>
            <person name="Sutton G."/>
            <person name="Meyer J."/>
            <person name="Hill C.A."/>
            <person name="Birren B."/>
            <person name="Nene V."/>
            <person name="Collins F."/>
            <person name="Alarcon-Chaidez F."/>
            <person name="Wikel S."/>
            <person name="Strausberg R."/>
        </authorList>
    </citation>
    <scope>NUCLEOTIDE SEQUENCE [LARGE SCALE GENOMIC DNA]</scope>
    <source>
        <strain evidence="6">Wikel</strain>
        <strain evidence="4">Wikel colony</strain>
    </source>
</reference>